<organism evidence="4 5">
    <name type="scientific">Andreesenia angusta</name>
    <dbReference type="NCBI Taxonomy" id="39480"/>
    <lineage>
        <taxon>Bacteria</taxon>
        <taxon>Bacillati</taxon>
        <taxon>Bacillota</taxon>
        <taxon>Tissierellia</taxon>
        <taxon>Tissierellales</taxon>
        <taxon>Gottschalkiaceae</taxon>
        <taxon>Andreesenia</taxon>
    </lineage>
</organism>
<dbReference type="OrthoDB" id="9807212at2"/>
<dbReference type="InterPro" id="IPR036291">
    <property type="entry name" value="NAD(P)-bd_dom_sf"/>
</dbReference>
<proteinExistence type="inferred from homology"/>
<dbReference type="EMBL" id="MKIE01000005">
    <property type="protein sequence ID" value="OHW61995.1"/>
    <property type="molecule type" value="Genomic_DNA"/>
</dbReference>
<keyword evidence="1" id="KW-0560">Oxidoreductase</keyword>
<name>A0A1S1V6D6_9FIRM</name>
<keyword evidence="5" id="KW-1185">Reference proteome</keyword>
<dbReference type="GO" id="GO:0016853">
    <property type="term" value="F:isomerase activity"/>
    <property type="evidence" value="ECO:0007669"/>
    <property type="project" value="UniProtKB-KW"/>
</dbReference>
<keyword evidence="4" id="KW-0413">Isomerase</keyword>
<evidence type="ECO:0000256" key="1">
    <source>
        <dbReference type="ARBA" id="ARBA00023002"/>
    </source>
</evidence>
<dbReference type="Gene3D" id="3.40.50.720">
    <property type="entry name" value="NAD(P)-binding Rossmann-like Domain"/>
    <property type="match status" value="1"/>
</dbReference>
<protein>
    <submittedName>
        <fullName evidence="4">3 beta-hydroxysteroid dehydrogenase/delta 5--&gt;4-isomerase</fullName>
    </submittedName>
</protein>
<sequence>MDRIILVTGAAGHLGNVLVKRLIDKGEQVRGLVRSMPGKEVYEGYDVELYEGDVCKYESLEAAFIVPEGIDLIVVHAAGIVSTTSEDREKVRQVNVEGTRNIIDRCINHGVKRMIYTSSVHAIPEEGKDLIEEVRSFDPEKVKGVYAKTKTEASQLVLDSQKKGLKYVMIHPSGIIGPEDYRCGHTTQLILDYLRGRLWATVEGGYDFVDVRDVADGIISAIDRAREGESYIFSGHYVSVKEFISLLSKLSGKADILHRIPMVLAKLTAPISELYYKLRKQKPLYSSYSLYTLTSNSNFSNKKACEELGFRPREMEESIKDTLSWISKGKYFEIPLYK</sequence>
<accession>A0A1S1V6D6</accession>
<gene>
    <name evidence="4" type="ORF">EUAN_14430</name>
</gene>
<evidence type="ECO:0000313" key="4">
    <source>
        <dbReference type="EMBL" id="OHW61995.1"/>
    </source>
</evidence>
<dbReference type="PANTHER" id="PTHR10366">
    <property type="entry name" value="NAD DEPENDENT EPIMERASE/DEHYDRATASE"/>
    <property type="match status" value="1"/>
</dbReference>
<feature type="domain" description="NAD-dependent epimerase/dehydratase" evidence="3">
    <location>
        <begin position="5"/>
        <end position="230"/>
    </location>
</feature>
<dbReference type="STRING" id="39480.EUAN_14430"/>
<dbReference type="InterPro" id="IPR050425">
    <property type="entry name" value="NAD(P)_dehydrat-like"/>
</dbReference>
<dbReference type="Proteomes" id="UP000180254">
    <property type="component" value="Unassembled WGS sequence"/>
</dbReference>
<dbReference type="AlphaFoldDB" id="A0A1S1V6D6"/>
<evidence type="ECO:0000256" key="2">
    <source>
        <dbReference type="ARBA" id="ARBA00023445"/>
    </source>
</evidence>
<dbReference type="RefSeq" id="WP_071063156.1">
    <property type="nucleotide sequence ID" value="NZ_MKIE01000005.1"/>
</dbReference>
<dbReference type="InterPro" id="IPR001509">
    <property type="entry name" value="Epimerase_deHydtase"/>
</dbReference>
<evidence type="ECO:0000313" key="5">
    <source>
        <dbReference type="Proteomes" id="UP000180254"/>
    </source>
</evidence>
<dbReference type="GO" id="GO:0016616">
    <property type="term" value="F:oxidoreductase activity, acting on the CH-OH group of donors, NAD or NADP as acceptor"/>
    <property type="evidence" value="ECO:0007669"/>
    <property type="project" value="TreeGrafter"/>
</dbReference>
<evidence type="ECO:0000259" key="3">
    <source>
        <dbReference type="Pfam" id="PF01370"/>
    </source>
</evidence>
<dbReference type="SUPFAM" id="SSF51735">
    <property type="entry name" value="NAD(P)-binding Rossmann-fold domains"/>
    <property type="match status" value="1"/>
</dbReference>
<dbReference type="PANTHER" id="PTHR10366:SF564">
    <property type="entry name" value="STEROL-4-ALPHA-CARBOXYLATE 3-DEHYDROGENASE, DECARBOXYLATING"/>
    <property type="match status" value="1"/>
</dbReference>
<dbReference type="Pfam" id="PF01370">
    <property type="entry name" value="Epimerase"/>
    <property type="match status" value="1"/>
</dbReference>
<comment type="caution">
    <text evidence="4">The sequence shown here is derived from an EMBL/GenBank/DDBJ whole genome shotgun (WGS) entry which is preliminary data.</text>
</comment>
<reference evidence="4 5" key="1">
    <citation type="submission" date="2016-09" db="EMBL/GenBank/DDBJ databases">
        <title>Genome sequence of Eubacterium angustum.</title>
        <authorList>
            <person name="Poehlein A."/>
            <person name="Daniel R."/>
        </authorList>
    </citation>
    <scope>NUCLEOTIDE SEQUENCE [LARGE SCALE GENOMIC DNA]</scope>
    <source>
        <strain evidence="4 5">DSM 1989</strain>
    </source>
</reference>
<comment type="similarity">
    <text evidence="2">Belongs to the NAD(P)-dependent epimerase/dehydratase family. Dihydroflavonol-4-reductase subfamily.</text>
</comment>